<feature type="domain" description="F-box" evidence="1">
    <location>
        <begin position="10"/>
        <end position="58"/>
    </location>
</feature>
<dbReference type="Pfam" id="PF08387">
    <property type="entry name" value="FBD"/>
    <property type="match status" value="1"/>
</dbReference>
<dbReference type="InterPro" id="IPR001810">
    <property type="entry name" value="F-box_dom"/>
</dbReference>
<dbReference type="InterPro" id="IPR050232">
    <property type="entry name" value="FBL13/AtMIF1-like"/>
</dbReference>
<dbReference type="Pfam" id="PF24758">
    <property type="entry name" value="LRR_At5g56370"/>
    <property type="match status" value="1"/>
</dbReference>
<accession>A0A4Y7J8I8</accession>
<dbReference type="CDD" id="cd22160">
    <property type="entry name" value="F-box_AtFBL13-like"/>
    <property type="match status" value="1"/>
</dbReference>
<dbReference type="Gene3D" id="1.20.1280.50">
    <property type="match status" value="1"/>
</dbReference>
<protein>
    <recommendedName>
        <fullName evidence="1">F-box domain-containing protein</fullName>
    </recommendedName>
</protein>
<evidence type="ECO:0000259" key="1">
    <source>
        <dbReference type="PROSITE" id="PS50181"/>
    </source>
</evidence>
<dbReference type="SUPFAM" id="SSF81383">
    <property type="entry name" value="F-box domain"/>
    <property type="match status" value="1"/>
</dbReference>
<dbReference type="InterPro" id="IPR055411">
    <property type="entry name" value="LRR_FXL15/At3g58940/PEG3-like"/>
</dbReference>
<dbReference type="PANTHER" id="PTHR31900:SF30">
    <property type="entry name" value="SUPERFAMILY PROTEIN, PUTATIVE-RELATED"/>
    <property type="match status" value="1"/>
</dbReference>
<proteinExistence type="predicted"/>
<dbReference type="PANTHER" id="PTHR31900">
    <property type="entry name" value="F-BOX/RNI SUPERFAMILY PROTEIN-RELATED"/>
    <property type="match status" value="1"/>
</dbReference>
<organism evidence="2 3">
    <name type="scientific">Papaver somniferum</name>
    <name type="common">Opium poppy</name>
    <dbReference type="NCBI Taxonomy" id="3469"/>
    <lineage>
        <taxon>Eukaryota</taxon>
        <taxon>Viridiplantae</taxon>
        <taxon>Streptophyta</taxon>
        <taxon>Embryophyta</taxon>
        <taxon>Tracheophyta</taxon>
        <taxon>Spermatophyta</taxon>
        <taxon>Magnoliopsida</taxon>
        <taxon>Ranunculales</taxon>
        <taxon>Papaveraceae</taxon>
        <taxon>Papaveroideae</taxon>
        <taxon>Papaver</taxon>
    </lineage>
</organism>
<dbReference type="Pfam" id="PF00646">
    <property type="entry name" value="F-box"/>
    <property type="match status" value="1"/>
</dbReference>
<dbReference type="OMA" id="HSWISNI"/>
<evidence type="ECO:0000313" key="3">
    <source>
        <dbReference type="Proteomes" id="UP000316621"/>
    </source>
</evidence>
<dbReference type="InterPro" id="IPR036047">
    <property type="entry name" value="F-box-like_dom_sf"/>
</dbReference>
<dbReference type="AlphaFoldDB" id="A0A4Y7J8I8"/>
<keyword evidence="3" id="KW-1185">Reference proteome</keyword>
<dbReference type="InterPro" id="IPR006566">
    <property type="entry name" value="FBD"/>
</dbReference>
<gene>
    <name evidence="2" type="ORF">C5167_015644</name>
</gene>
<dbReference type="InterPro" id="IPR053781">
    <property type="entry name" value="F-box_AtFBL13-like"/>
</dbReference>
<dbReference type="Gene3D" id="3.80.10.10">
    <property type="entry name" value="Ribonuclease Inhibitor"/>
    <property type="match status" value="1"/>
</dbReference>
<name>A0A4Y7J8I8_PAPSO</name>
<dbReference type="SMART" id="SM00579">
    <property type="entry name" value="FBD"/>
    <property type="match status" value="1"/>
</dbReference>
<evidence type="ECO:0000313" key="2">
    <source>
        <dbReference type="EMBL" id="RZC56786.1"/>
    </source>
</evidence>
<dbReference type="PROSITE" id="PS50181">
    <property type="entry name" value="FBOX"/>
    <property type="match status" value="1"/>
</dbReference>
<dbReference type="InterPro" id="IPR032675">
    <property type="entry name" value="LRR_dom_sf"/>
</dbReference>
<sequence>MDLNNIGEAEDRISELPDSLLHRILSFLDNKEVACTSVLSKRWSHIWTSIPTLVFPNLYHKSEINKFMDFVDRTLRLRDASSNIQKIHIYMKQHFNASRVHSWISNITGRNVEKLDLWLNQREPFLIPSSLFTCESLITFELIAYFIPLSIPKSFSLPKLKSLTLCGFHFIDDCWNQQHISNCPVLENLILDLNWFGVRNFCISTPVLKYLEIDHGVIEDDDGLQNCVLKINAPNLASLTYRGCVAKEEQQIGAAVSKFFQALTHVKSLTIYDVTLKAISSADDFVNILPTFHNLEKLFLELEETTDKSAFPLLKAAPTLTHLIFNDHIHDNVEEDSWDGLMLTAGYLFQHLRYVCFMRFNGNAREMRWLKLILKNAEDLQTVTIRSCVNSVVAKCKEGLMSELPSLPKASSKYVLKFYQ</sequence>
<dbReference type="Gramene" id="RZC56786">
    <property type="protein sequence ID" value="RZC56786"/>
    <property type="gene ID" value="C5167_015644"/>
</dbReference>
<dbReference type="EMBL" id="CM010717">
    <property type="protein sequence ID" value="RZC56786.1"/>
    <property type="molecule type" value="Genomic_DNA"/>
</dbReference>
<dbReference type="Proteomes" id="UP000316621">
    <property type="component" value="Chromosome 3"/>
</dbReference>
<dbReference type="SUPFAM" id="SSF52047">
    <property type="entry name" value="RNI-like"/>
    <property type="match status" value="1"/>
</dbReference>
<reference evidence="2 3" key="1">
    <citation type="journal article" date="2018" name="Science">
        <title>The opium poppy genome and morphinan production.</title>
        <authorList>
            <person name="Guo L."/>
            <person name="Winzer T."/>
            <person name="Yang X."/>
            <person name="Li Y."/>
            <person name="Ning Z."/>
            <person name="He Z."/>
            <person name="Teodor R."/>
            <person name="Lu Y."/>
            <person name="Bowser T.A."/>
            <person name="Graham I.A."/>
            <person name="Ye K."/>
        </authorList>
    </citation>
    <scope>NUCLEOTIDE SEQUENCE [LARGE SCALE GENOMIC DNA]</scope>
    <source>
        <strain evidence="3">cv. HN1</strain>
        <tissue evidence="2">Leaves</tissue>
    </source>
</reference>